<comment type="caution">
    <text evidence="2">The sequence shown here is derived from an EMBL/GenBank/DDBJ whole genome shotgun (WGS) entry which is preliminary data.</text>
</comment>
<dbReference type="RefSeq" id="WP_302042505.1">
    <property type="nucleotide sequence ID" value="NZ_JBHSMY010000064.1"/>
</dbReference>
<dbReference type="InterPro" id="IPR001584">
    <property type="entry name" value="Integrase_cat-core"/>
</dbReference>
<proteinExistence type="predicted"/>
<evidence type="ECO:0000259" key="1">
    <source>
        <dbReference type="PROSITE" id="PS50994"/>
    </source>
</evidence>
<dbReference type="InterPro" id="IPR036397">
    <property type="entry name" value="RNaseH_sf"/>
</dbReference>
<dbReference type="PANTHER" id="PTHR46889:SF4">
    <property type="entry name" value="TRANSPOSASE INSO FOR INSERTION SEQUENCE ELEMENT IS911B-RELATED"/>
    <property type="match status" value="1"/>
</dbReference>
<dbReference type="InterPro" id="IPR050900">
    <property type="entry name" value="Transposase_IS3/IS150/IS904"/>
</dbReference>
<feature type="domain" description="Integrase catalytic" evidence="1">
    <location>
        <begin position="26"/>
        <end position="187"/>
    </location>
</feature>
<dbReference type="InterPro" id="IPR048020">
    <property type="entry name" value="Transpos_IS3"/>
</dbReference>
<reference evidence="2" key="1">
    <citation type="submission" date="2023-07" db="EMBL/GenBank/DDBJ databases">
        <title>The genome sequence of Rhodocytophaga aerolata KACC 12507.</title>
        <authorList>
            <person name="Zhang X."/>
        </authorList>
    </citation>
    <scope>NUCLEOTIDE SEQUENCE</scope>
    <source>
        <strain evidence="2">KACC 12507</strain>
    </source>
</reference>
<evidence type="ECO:0000313" key="3">
    <source>
        <dbReference type="Proteomes" id="UP001168528"/>
    </source>
</evidence>
<keyword evidence="3" id="KW-1185">Reference proteome</keyword>
<protein>
    <submittedName>
        <fullName evidence="2">IS3 family transposase</fullName>
    </submittedName>
</protein>
<dbReference type="SUPFAM" id="SSF53098">
    <property type="entry name" value="Ribonuclease H-like"/>
    <property type="match status" value="1"/>
</dbReference>
<sequence>MAIFPKPNLSKLGRAEYIYPYLLKNLSITESNQVWQIDITYIPMAKGFMYLVAIIDVYSRFVVGWDISNNMDANWVVETLQVAFTQYGKPHIVNSDQGSQFTCKKWVEYLKEQQILISMDGKGRAIDNVYIERLWRTVKYDYVCLTPPEDGWQLYQGLKSFFEKYNCQKYHQGIGRQLPVAVYYNALASSA</sequence>
<dbReference type="PANTHER" id="PTHR46889">
    <property type="entry name" value="TRANSPOSASE INSF FOR INSERTION SEQUENCE IS3B-RELATED"/>
    <property type="match status" value="1"/>
</dbReference>
<dbReference type="Pfam" id="PF00665">
    <property type="entry name" value="rve"/>
    <property type="match status" value="1"/>
</dbReference>
<gene>
    <name evidence="2" type="ORF">Q0590_35875</name>
</gene>
<dbReference type="Proteomes" id="UP001168528">
    <property type="component" value="Unassembled WGS sequence"/>
</dbReference>
<dbReference type="EMBL" id="JAUKPO010000082">
    <property type="protein sequence ID" value="MDO1451708.1"/>
    <property type="molecule type" value="Genomic_DNA"/>
</dbReference>
<evidence type="ECO:0000313" key="2">
    <source>
        <dbReference type="EMBL" id="MDO1451708.1"/>
    </source>
</evidence>
<dbReference type="NCBIfam" id="NF033516">
    <property type="entry name" value="transpos_IS3"/>
    <property type="match status" value="1"/>
</dbReference>
<dbReference type="InterPro" id="IPR012337">
    <property type="entry name" value="RNaseH-like_sf"/>
</dbReference>
<dbReference type="PROSITE" id="PS50994">
    <property type="entry name" value="INTEGRASE"/>
    <property type="match status" value="1"/>
</dbReference>
<organism evidence="2 3">
    <name type="scientific">Rhodocytophaga aerolata</name>
    <dbReference type="NCBI Taxonomy" id="455078"/>
    <lineage>
        <taxon>Bacteria</taxon>
        <taxon>Pseudomonadati</taxon>
        <taxon>Bacteroidota</taxon>
        <taxon>Cytophagia</taxon>
        <taxon>Cytophagales</taxon>
        <taxon>Rhodocytophagaceae</taxon>
        <taxon>Rhodocytophaga</taxon>
    </lineage>
</organism>
<accession>A0ABT8RK51</accession>
<name>A0ABT8RK51_9BACT</name>
<dbReference type="Gene3D" id="3.30.420.10">
    <property type="entry name" value="Ribonuclease H-like superfamily/Ribonuclease H"/>
    <property type="match status" value="1"/>
</dbReference>